<gene>
    <name evidence="2" type="ORF">MNBD_GAMMA16-1723</name>
</gene>
<keyword evidence="1" id="KW-1133">Transmembrane helix</keyword>
<proteinExistence type="predicted"/>
<name>A0A3B0ZJW7_9ZZZZ</name>
<reference evidence="2" key="1">
    <citation type="submission" date="2018-06" db="EMBL/GenBank/DDBJ databases">
        <authorList>
            <person name="Zhirakovskaya E."/>
        </authorList>
    </citation>
    <scope>NUCLEOTIDE SEQUENCE</scope>
</reference>
<accession>A0A3B0ZJW7</accession>
<protein>
    <submittedName>
        <fullName evidence="2">Uncharacterized protein</fullName>
    </submittedName>
</protein>
<organism evidence="2">
    <name type="scientific">hydrothermal vent metagenome</name>
    <dbReference type="NCBI Taxonomy" id="652676"/>
    <lineage>
        <taxon>unclassified sequences</taxon>
        <taxon>metagenomes</taxon>
        <taxon>ecological metagenomes</taxon>
    </lineage>
</organism>
<keyword evidence="1" id="KW-0812">Transmembrane</keyword>
<feature type="transmembrane region" description="Helical" evidence="1">
    <location>
        <begin position="7"/>
        <end position="25"/>
    </location>
</feature>
<keyword evidence="1" id="KW-0472">Membrane</keyword>
<sequence length="79" mass="8993">MKSLSLYLSLVAFTFVINFGIYLFSYNKIIFPYLTESQRMDIAPIIFSNVLLGYFVASIFIVVLMVVSKKHITKSSSGR</sequence>
<evidence type="ECO:0000256" key="1">
    <source>
        <dbReference type="SAM" id="Phobius"/>
    </source>
</evidence>
<feature type="transmembrane region" description="Helical" evidence="1">
    <location>
        <begin position="45"/>
        <end position="67"/>
    </location>
</feature>
<dbReference type="EMBL" id="UOFO01000128">
    <property type="protein sequence ID" value="VAW87642.1"/>
    <property type="molecule type" value="Genomic_DNA"/>
</dbReference>
<dbReference type="AlphaFoldDB" id="A0A3B0ZJW7"/>
<evidence type="ECO:0000313" key="2">
    <source>
        <dbReference type="EMBL" id="VAW87642.1"/>
    </source>
</evidence>